<keyword evidence="2" id="KW-0732">Signal</keyword>
<protein>
    <submittedName>
        <fullName evidence="4">LysM peptidoglycan-binding domain-containing protein</fullName>
    </submittedName>
</protein>
<evidence type="ECO:0000313" key="4">
    <source>
        <dbReference type="EMBL" id="NYS96060.1"/>
    </source>
</evidence>
<dbReference type="SUPFAM" id="SSF54106">
    <property type="entry name" value="LysM domain"/>
    <property type="match status" value="1"/>
</dbReference>
<feature type="signal peptide" evidence="2">
    <location>
        <begin position="1"/>
        <end position="26"/>
    </location>
</feature>
<feature type="chain" id="PRO_5030849377" evidence="2">
    <location>
        <begin position="27"/>
        <end position="204"/>
    </location>
</feature>
<evidence type="ECO:0000259" key="3">
    <source>
        <dbReference type="PROSITE" id="PS51782"/>
    </source>
</evidence>
<dbReference type="RefSeq" id="WP_179924874.1">
    <property type="nucleotide sequence ID" value="NZ_JACBXX010000072.1"/>
</dbReference>
<dbReference type="InterPro" id="IPR036779">
    <property type="entry name" value="LysM_dom_sf"/>
</dbReference>
<sequence length="204" mass="22458">MIRKKYSLLTGFVAILMLGAVNTVSAESYTVKSGDTLSKIAAEKQTSLEKILELNKIQNPHVIQVGQVLELATGTSAADPVQTDMPDQTAPEQKQETVNEVVNEAESSAVTEPAQEQASPTTAVTTSNLSSDEQAAKEWIAQKESSGSYTAQNGIYYGRYQLTLSYLNGDLSPENQERVADEYVKNRYGSWTQAYQFWLANGWY</sequence>
<dbReference type="Gene3D" id="3.10.350.10">
    <property type="entry name" value="LysM domain"/>
    <property type="match status" value="1"/>
</dbReference>
<evidence type="ECO:0000256" key="1">
    <source>
        <dbReference type="SAM" id="MobiDB-lite"/>
    </source>
</evidence>
<feature type="domain" description="LysM" evidence="3">
    <location>
        <begin position="27"/>
        <end position="71"/>
    </location>
</feature>
<accession>A0A7Z0M5X8</accession>
<dbReference type="CDD" id="cd00118">
    <property type="entry name" value="LysM"/>
    <property type="match status" value="1"/>
</dbReference>
<dbReference type="SMART" id="SM00257">
    <property type="entry name" value="LysM"/>
    <property type="match status" value="1"/>
</dbReference>
<dbReference type="PANTHER" id="PTHR33734">
    <property type="entry name" value="LYSM DOMAIN-CONTAINING GPI-ANCHORED PROTEIN 2"/>
    <property type="match status" value="1"/>
</dbReference>
<gene>
    <name evidence="4" type="ORF">HZY94_02410</name>
</gene>
<organism evidence="4 5">
    <name type="scientific">Streptococcus danieliae</name>
    <dbReference type="NCBI Taxonomy" id="747656"/>
    <lineage>
        <taxon>Bacteria</taxon>
        <taxon>Bacillati</taxon>
        <taxon>Bacillota</taxon>
        <taxon>Bacilli</taxon>
        <taxon>Lactobacillales</taxon>
        <taxon>Streptococcaceae</taxon>
        <taxon>Streptococcus</taxon>
    </lineage>
</organism>
<dbReference type="PANTHER" id="PTHR33734:SF22">
    <property type="entry name" value="MEMBRANE-BOUND LYTIC MUREIN TRANSGLYCOSYLASE D"/>
    <property type="match status" value="1"/>
</dbReference>
<dbReference type="Pfam" id="PF01476">
    <property type="entry name" value="LysM"/>
    <property type="match status" value="1"/>
</dbReference>
<feature type="region of interest" description="Disordered" evidence="1">
    <location>
        <begin position="106"/>
        <end position="130"/>
    </location>
</feature>
<evidence type="ECO:0000313" key="5">
    <source>
        <dbReference type="Proteomes" id="UP000589521"/>
    </source>
</evidence>
<dbReference type="EMBL" id="JACBXX010000072">
    <property type="protein sequence ID" value="NYS96060.1"/>
    <property type="molecule type" value="Genomic_DNA"/>
</dbReference>
<reference evidence="4 5" key="1">
    <citation type="submission" date="2020-07" db="EMBL/GenBank/DDBJ databases">
        <title>MOT database genomes.</title>
        <authorList>
            <person name="Joseph S."/>
            <person name="Aduse-Opoku J."/>
            <person name="Hashim A."/>
            <person name="Wade W."/>
            <person name="Curtis M."/>
        </authorList>
    </citation>
    <scope>NUCLEOTIDE SEQUENCE [LARGE SCALE GENOMIC DNA]</scope>
    <source>
        <strain evidence="4 5">STR</strain>
    </source>
</reference>
<name>A0A7Z0M5X8_9STRE</name>
<proteinExistence type="predicted"/>
<dbReference type="PROSITE" id="PS51782">
    <property type="entry name" value="LYSM"/>
    <property type="match status" value="1"/>
</dbReference>
<evidence type="ECO:0000256" key="2">
    <source>
        <dbReference type="SAM" id="SignalP"/>
    </source>
</evidence>
<dbReference type="AlphaFoldDB" id="A0A7Z0M5X8"/>
<dbReference type="InterPro" id="IPR018392">
    <property type="entry name" value="LysM"/>
</dbReference>
<comment type="caution">
    <text evidence="4">The sequence shown here is derived from an EMBL/GenBank/DDBJ whole genome shotgun (WGS) entry which is preliminary data.</text>
</comment>
<dbReference type="Proteomes" id="UP000589521">
    <property type="component" value="Unassembled WGS sequence"/>
</dbReference>